<gene>
    <name evidence="1" type="ORF">PIB30_112498</name>
</gene>
<feature type="non-terminal residue" evidence="1">
    <location>
        <position position="100"/>
    </location>
</feature>
<evidence type="ECO:0000313" key="2">
    <source>
        <dbReference type="Proteomes" id="UP001341840"/>
    </source>
</evidence>
<protein>
    <submittedName>
        <fullName evidence="1">Uncharacterized protein</fullName>
    </submittedName>
</protein>
<comment type="caution">
    <text evidence="1">The sequence shown here is derived from an EMBL/GenBank/DDBJ whole genome shotgun (WGS) entry which is preliminary data.</text>
</comment>
<reference evidence="1 2" key="1">
    <citation type="journal article" date="2023" name="Plants (Basel)">
        <title>Bridging the Gap: Combining Genomics and Transcriptomics Approaches to Understand Stylosanthes scabra, an Orphan Legume from the Brazilian Caatinga.</title>
        <authorList>
            <person name="Ferreira-Neto J.R.C."/>
            <person name="da Silva M.D."/>
            <person name="Binneck E."/>
            <person name="de Melo N.F."/>
            <person name="da Silva R.H."/>
            <person name="de Melo A.L.T.M."/>
            <person name="Pandolfi V."/>
            <person name="Bustamante F.O."/>
            <person name="Brasileiro-Vidal A.C."/>
            <person name="Benko-Iseppon A.M."/>
        </authorList>
    </citation>
    <scope>NUCLEOTIDE SEQUENCE [LARGE SCALE GENOMIC DNA]</scope>
    <source>
        <tissue evidence="1">Leaves</tissue>
    </source>
</reference>
<organism evidence="1 2">
    <name type="scientific">Stylosanthes scabra</name>
    <dbReference type="NCBI Taxonomy" id="79078"/>
    <lineage>
        <taxon>Eukaryota</taxon>
        <taxon>Viridiplantae</taxon>
        <taxon>Streptophyta</taxon>
        <taxon>Embryophyta</taxon>
        <taxon>Tracheophyta</taxon>
        <taxon>Spermatophyta</taxon>
        <taxon>Magnoliopsida</taxon>
        <taxon>eudicotyledons</taxon>
        <taxon>Gunneridae</taxon>
        <taxon>Pentapetalae</taxon>
        <taxon>rosids</taxon>
        <taxon>fabids</taxon>
        <taxon>Fabales</taxon>
        <taxon>Fabaceae</taxon>
        <taxon>Papilionoideae</taxon>
        <taxon>50 kb inversion clade</taxon>
        <taxon>dalbergioids sensu lato</taxon>
        <taxon>Dalbergieae</taxon>
        <taxon>Pterocarpus clade</taxon>
        <taxon>Stylosanthes</taxon>
    </lineage>
</organism>
<keyword evidence="2" id="KW-1185">Reference proteome</keyword>
<dbReference type="EMBL" id="JASCZI010098745">
    <property type="protein sequence ID" value="MED6154436.1"/>
    <property type="molecule type" value="Genomic_DNA"/>
</dbReference>
<name>A0ABU6U2N9_9FABA</name>
<dbReference type="Proteomes" id="UP001341840">
    <property type="component" value="Unassembled WGS sequence"/>
</dbReference>
<sequence>MRGILHQSYVRNPRFHAYAWTSVSNSRICVSQEHREQSTAYALPSSQPTHASESPHAYASAVKAYAWSSISESRCAQLNFSREVKNPRICVDISLPPTHM</sequence>
<proteinExistence type="predicted"/>
<accession>A0ABU6U2N9</accession>
<evidence type="ECO:0000313" key="1">
    <source>
        <dbReference type="EMBL" id="MED6154436.1"/>
    </source>
</evidence>